<dbReference type="InterPro" id="IPR036788">
    <property type="entry name" value="T_IF-3_C_sf"/>
</dbReference>
<sequence>MALKTQTRINNQIRAPLVRLIDETGKNLGIVKIQEALEKTREKGLDLIEVSAKTDPPICKIMEIGKFKYKESQKNKKKAHRTETREVRLSLGISKHDLEFKAKKAAEFLENGDRVKIELTLKGRAKYLDKSFIDERLKRILSFINISHKIASDPKKGPQGVSMIIERT</sequence>
<protein>
    <recommendedName>
        <fullName evidence="4">Translation initiation factor IF-3</fullName>
    </recommendedName>
</protein>
<feature type="domain" description="Translation initiation factor 3 C-terminal" evidence="5">
    <location>
        <begin position="83"/>
        <end position="166"/>
    </location>
</feature>
<organism evidence="7 8">
    <name type="scientific">Candidatus Tagabacteria bacterium RIFCSPLOWO2_01_FULL_39_11</name>
    <dbReference type="NCBI Taxonomy" id="1802295"/>
    <lineage>
        <taxon>Bacteria</taxon>
        <taxon>Candidatus Tagaibacteriota</taxon>
    </lineage>
</organism>
<dbReference type="Gene3D" id="3.10.20.80">
    <property type="entry name" value="Translation initiation factor 3 (IF-3), N-terminal domain"/>
    <property type="match status" value="1"/>
</dbReference>
<evidence type="ECO:0000313" key="8">
    <source>
        <dbReference type="Proteomes" id="UP000178302"/>
    </source>
</evidence>
<comment type="caution">
    <text evidence="7">The sequence shown here is derived from an EMBL/GenBank/DDBJ whole genome shotgun (WGS) entry which is preliminary data.</text>
</comment>
<accession>A0A1G2LQB6</accession>
<dbReference type="PANTHER" id="PTHR10938:SF0">
    <property type="entry name" value="TRANSLATION INITIATION FACTOR IF-3, MITOCHONDRIAL"/>
    <property type="match status" value="1"/>
</dbReference>
<evidence type="ECO:0000256" key="4">
    <source>
        <dbReference type="NCBIfam" id="TIGR00168"/>
    </source>
</evidence>
<dbReference type="GO" id="GO:0032790">
    <property type="term" value="P:ribosome disassembly"/>
    <property type="evidence" value="ECO:0007669"/>
    <property type="project" value="TreeGrafter"/>
</dbReference>
<dbReference type="NCBIfam" id="TIGR00168">
    <property type="entry name" value="infC"/>
    <property type="match status" value="1"/>
</dbReference>
<dbReference type="AlphaFoldDB" id="A0A1G2LQB6"/>
<dbReference type="Pfam" id="PF00707">
    <property type="entry name" value="IF3_C"/>
    <property type="match status" value="1"/>
</dbReference>
<dbReference type="SUPFAM" id="SSF54364">
    <property type="entry name" value="Translation initiation factor IF3, N-terminal domain"/>
    <property type="match status" value="1"/>
</dbReference>
<dbReference type="Gene3D" id="3.30.110.10">
    <property type="entry name" value="Translation initiation factor 3 (IF-3), C-terminal domain"/>
    <property type="match status" value="1"/>
</dbReference>
<dbReference type="InterPro" id="IPR019814">
    <property type="entry name" value="Translation_initiation_fac_3_N"/>
</dbReference>
<dbReference type="PANTHER" id="PTHR10938">
    <property type="entry name" value="TRANSLATION INITIATION FACTOR IF-3"/>
    <property type="match status" value="1"/>
</dbReference>
<evidence type="ECO:0000256" key="3">
    <source>
        <dbReference type="ARBA" id="ARBA00022917"/>
    </source>
</evidence>
<dbReference type="EMBL" id="MHQZ01000024">
    <property type="protein sequence ID" value="OHA13763.1"/>
    <property type="molecule type" value="Genomic_DNA"/>
</dbReference>
<dbReference type="InterPro" id="IPR036787">
    <property type="entry name" value="T_IF-3_N_sf"/>
</dbReference>
<evidence type="ECO:0000256" key="2">
    <source>
        <dbReference type="ARBA" id="ARBA00022540"/>
    </source>
</evidence>
<dbReference type="GO" id="GO:0043022">
    <property type="term" value="F:ribosome binding"/>
    <property type="evidence" value="ECO:0007669"/>
    <property type="project" value="TreeGrafter"/>
</dbReference>
<dbReference type="GO" id="GO:0005737">
    <property type="term" value="C:cytoplasm"/>
    <property type="evidence" value="ECO:0007669"/>
    <property type="project" value="UniProtKB-ARBA"/>
</dbReference>
<feature type="domain" description="Translation initiation factor 3 N-terminal" evidence="6">
    <location>
        <begin position="9"/>
        <end position="77"/>
    </location>
</feature>
<evidence type="ECO:0000259" key="5">
    <source>
        <dbReference type="Pfam" id="PF00707"/>
    </source>
</evidence>
<dbReference type="GO" id="GO:0003743">
    <property type="term" value="F:translation initiation factor activity"/>
    <property type="evidence" value="ECO:0007669"/>
    <property type="project" value="UniProtKB-UniRule"/>
</dbReference>
<keyword evidence="2 7" id="KW-0396">Initiation factor</keyword>
<reference evidence="7 8" key="1">
    <citation type="journal article" date="2016" name="Nat. Commun.">
        <title>Thousands of microbial genomes shed light on interconnected biogeochemical processes in an aquifer system.</title>
        <authorList>
            <person name="Anantharaman K."/>
            <person name="Brown C.T."/>
            <person name="Hug L.A."/>
            <person name="Sharon I."/>
            <person name="Castelle C.J."/>
            <person name="Probst A.J."/>
            <person name="Thomas B.C."/>
            <person name="Singh A."/>
            <person name="Wilkins M.J."/>
            <person name="Karaoz U."/>
            <person name="Brodie E.L."/>
            <person name="Williams K.H."/>
            <person name="Hubbard S.S."/>
            <person name="Banfield J.F."/>
        </authorList>
    </citation>
    <scope>NUCLEOTIDE SEQUENCE [LARGE SCALE GENOMIC DNA]</scope>
</reference>
<proteinExistence type="inferred from homology"/>
<evidence type="ECO:0000259" key="6">
    <source>
        <dbReference type="Pfam" id="PF05198"/>
    </source>
</evidence>
<gene>
    <name evidence="7" type="ORF">A2909_01960</name>
</gene>
<keyword evidence="3" id="KW-0648">Protein biosynthesis</keyword>
<name>A0A1G2LQB6_9BACT</name>
<comment type="similarity">
    <text evidence="1">Belongs to the IF-3 family.</text>
</comment>
<dbReference type="InterPro" id="IPR019815">
    <property type="entry name" value="Translation_initiation_fac_3_C"/>
</dbReference>
<dbReference type="Proteomes" id="UP000178302">
    <property type="component" value="Unassembled WGS sequence"/>
</dbReference>
<dbReference type="SUPFAM" id="SSF55200">
    <property type="entry name" value="Translation initiation factor IF3, C-terminal domain"/>
    <property type="match status" value="1"/>
</dbReference>
<dbReference type="InterPro" id="IPR001288">
    <property type="entry name" value="Translation_initiation_fac_3"/>
</dbReference>
<dbReference type="Pfam" id="PF05198">
    <property type="entry name" value="IF3_N"/>
    <property type="match status" value="1"/>
</dbReference>
<evidence type="ECO:0000256" key="1">
    <source>
        <dbReference type="ARBA" id="ARBA00005439"/>
    </source>
</evidence>
<evidence type="ECO:0000313" key="7">
    <source>
        <dbReference type="EMBL" id="OHA13763.1"/>
    </source>
</evidence>